<name>A0A518B5B0_9BACT</name>
<dbReference type="EMBL" id="CP036279">
    <property type="protein sequence ID" value="QDU62160.1"/>
    <property type="molecule type" value="Genomic_DNA"/>
</dbReference>
<dbReference type="AlphaFoldDB" id="A0A518B5B0"/>
<reference evidence="2 3" key="1">
    <citation type="submission" date="2019-02" db="EMBL/GenBank/DDBJ databases">
        <title>Deep-cultivation of Planctomycetes and their phenomic and genomic characterization uncovers novel biology.</title>
        <authorList>
            <person name="Wiegand S."/>
            <person name="Jogler M."/>
            <person name="Boedeker C."/>
            <person name="Pinto D."/>
            <person name="Vollmers J."/>
            <person name="Rivas-Marin E."/>
            <person name="Kohn T."/>
            <person name="Peeters S.H."/>
            <person name="Heuer A."/>
            <person name="Rast P."/>
            <person name="Oberbeckmann S."/>
            <person name="Bunk B."/>
            <person name="Jeske O."/>
            <person name="Meyerdierks A."/>
            <person name="Storesund J.E."/>
            <person name="Kallscheuer N."/>
            <person name="Luecker S."/>
            <person name="Lage O.M."/>
            <person name="Pohl T."/>
            <person name="Merkel B.J."/>
            <person name="Hornburger P."/>
            <person name="Mueller R.-W."/>
            <person name="Bruemmer F."/>
            <person name="Labrenz M."/>
            <person name="Spormann A.M."/>
            <person name="Op den Camp H."/>
            <person name="Overmann J."/>
            <person name="Amann R."/>
            <person name="Jetten M.S.M."/>
            <person name="Mascher T."/>
            <person name="Medema M.H."/>
            <person name="Devos D.P."/>
            <person name="Kaster A.-K."/>
            <person name="Ovreas L."/>
            <person name="Rohde M."/>
            <person name="Galperin M.Y."/>
            <person name="Jogler C."/>
        </authorList>
    </citation>
    <scope>NUCLEOTIDE SEQUENCE [LARGE SCALE GENOMIC DNA]</scope>
    <source>
        <strain evidence="2 3">Pan216</strain>
    </source>
</reference>
<feature type="region of interest" description="Disordered" evidence="1">
    <location>
        <begin position="554"/>
        <end position="573"/>
    </location>
</feature>
<organism evidence="2 3">
    <name type="scientific">Kolteria novifilia</name>
    <dbReference type="NCBI Taxonomy" id="2527975"/>
    <lineage>
        <taxon>Bacteria</taxon>
        <taxon>Pseudomonadati</taxon>
        <taxon>Planctomycetota</taxon>
        <taxon>Planctomycetia</taxon>
        <taxon>Kolteriales</taxon>
        <taxon>Kolteriaceae</taxon>
        <taxon>Kolteria</taxon>
    </lineage>
</organism>
<proteinExistence type="predicted"/>
<dbReference type="NCBIfam" id="TIGR01537">
    <property type="entry name" value="portal_HK97"/>
    <property type="match status" value="1"/>
</dbReference>
<evidence type="ECO:0000313" key="3">
    <source>
        <dbReference type="Proteomes" id="UP000317093"/>
    </source>
</evidence>
<accession>A0A518B5B0</accession>
<keyword evidence="3" id="KW-1185">Reference proteome</keyword>
<feature type="region of interest" description="Disordered" evidence="1">
    <location>
        <begin position="400"/>
        <end position="422"/>
    </location>
</feature>
<dbReference type="Pfam" id="PF04860">
    <property type="entry name" value="Phage_portal"/>
    <property type="match status" value="1"/>
</dbReference>
<gene>
    <name evidence="2" type="ORF">Pan216_30270</name>
</gene>
<dbReference type="RefSeq" id="WP_145258710.1">
    <property type="nucleotide sequence ID" value="NZ_CP036279.1"/>
</dbReference>
<protein>
    <submittedName>
        <fullName evidence="2">Phage portal protein</fullName>
    </submittedName>
</protein>
<dbReference type="KEGG" id="knv:Pan216_30270"/>
<feature type="compositionally biased region" description="Acidic residues" evidence="1">
    <location>
        <begin position="563"/>
        <end position="573"/>
    </location>
</feature>
<sequence>MIDSLLKVFGLARLSEPSTANDARPPIVAGRPKAGVYVNEDIALTYMTVWTCVKVLAETFAALSWHVYQETDDDIRNRRKGHPVAKLLRRPNPRMTAYTFKLTMALHLNTWGNAYAEIVRNRRGDPIALWPLEPHRVTVEVNNEGRIIYKVANPNRPPAQLNPEDVFHVKGMSPDGLVGYSPIQVARESISLGLACQQFASEFFGNGANPGAIFEHPGEMSEEAQERFKKGLDEYRSGHSKVWKALVTEEGMKYQATTIPAKDAQFLETRKFQRSEIAGFYRVPAHKIGDLERATFSNIEQQAIEFVTDAMLPVAINFEQEADAKLFNEREQGDHYTKVDLRSLLRGDSAARAAYYQILMQIGVLSVNEVRRLEDMNPVPGGDLRLVPLNMTTLEQAARGELGGNSGATDHERSRQSGKLTPTRAAAALGPILQAAGERLAAKETNAVRRAASKYSGKPDDFSAWLDKFVQDHRETVVDAFTAPLESMGVLVAGDDDERRWNLIAETLTDRHLDHLRSDVADAFGQGTVDALLEQWSQRPTAIAAELRQQALLTGRKAGLDPPSDDEDLPIAA</sequence>
<dbReference type="InterPro" id="IPR006944">
    <property type="entry name" value="Phage/GTA_portal"/>
</dbReference>
<dbReference type="Proteomes" id="UP000317093">
    <property type="component" value="Chromosome"/>
</dbReference>
<dbReference type="InterPro" id="IPR006427">
    <property type="entry name" value="Portal_HK97"/>
</dbReference>
<dbReference type="OrthoDB" id="9765386at2"/>
<evidence type="ECO:0000313" key="2">
    <source>
        <dbReference type="EMBL" id="QDU62160.1"/>
    </source>
</evidence>
<evidence type="ECO:0000256" key="1">
    <source>
        <dbReference type="SAM" id="MobiDB-lite"/>
    </source>
</evidence>